<dbReference type="Proteomes" id="UP000078542">
    <property type="component" value="Unassembled WGS sequence"/>
</dbReference>
<dbReference type="AlphaFoldDB" id="A0A151IBT6"/>
<dbReference type="EMBL" id="KQ978078">
    <property type="protein sequence ID" value="KYM97190.1"/>
    <property type="molecule type" value="Genomic_DNA"/>
</dbReference>
<sequence>LNLSRCKSCSPERHAPVRESIATFERGRESSAVISFVGWRERFAGINFHPSGSDTRAPIVNRANPLAAAPTFASQRTSRFSRVTEHGIQFVAVSPIDEREREREREREKRSLATMCHLV</sequence>
<keyword evidence="2" id="KW-1185">Reference proteome</keyword>
<evidence type="ECO:0000313" key="2">
    <source>
        <dbReference type="Proteomes" id="UP000078542"/>
    </source>
</evidence>
<proteinExistence type="predicted"/>
<organism evidence="1 2">
    <name type="scientific">Cyphomyrmex costatus</name>
    <dbReference type="NCBI Taxonomy" id="456900"/>
    <lineage>
        <taxon>Eukaryota</taxon>
        <taxon>Metazoa</taxon>
        <taxon>Ecdysozoa</taxon>
        <taxon>Arthropoda</taxon>
        <taxon>Hexapoda</taxon>
        <taxon>Insecta</taxon>
        <taxon>Pterygota</taxon>
        <taxon>Neoptera</taxon>
        <taxon>Endopterygota</taxon>
        <taxon>Hymenoptera</taxon>
        <taxon>Apocrita</taxon>
        <taxon>Aculeata</taxon>
        <taxon>Formicoidea</taxon>
        <taxon>Formicidae</taxon>
        <taxon>Myrmicinae</taxon>
        <taxon>Cyphomyrmex</taxon>
    </lineage>
</organism>
<accession>A0A151IBT6</accession>
<gene>
    <name evidence="1" type="ORF">ALC62_12136</name>
</gene>
<name>A0A151IBT6_9HYME</name>
<feature type="non-terminal residue" evidence="1">
    <location>
        <position position="1"/>
    </location>
</feature>
<protein>
    <submittedName>
        <fullName evidence="1">Uncharacterized protein</fullName>
    </submittedName>
</protein>
<reference evidence="1 2" key="1">
    <citation type="submission" date="2016-03" db="EMBL/GenBank/DDBJ databases">
        <title>Cyphomyrmex costatus WGS genome.</title>
        <authorList>
            <person name="Nygaard S."/>
            <person name="Hu H."/>
            <person name="Boomsma J."/>
            <person name="Zhang G."/>
        </authorList>
    </citation>
    <scope>NUCLEOTIDE SEQUENCE [LARGE SCALE GENOMIC DNA]</scope>
    <source>
        <strain evidence="1">MS0001</strain>
        <tissue evidence="1">Whole body</tissue>
    </source>
</reference>
<evidence type="ECO:0000313" key="1">
    <source>
        <dbReference type="EMBL" id="KYM97190.1"/>
    </source>
</evidence>